<evidence type="ECO:0000256" key="23">
    <source>
        <dbReference type="ARBA" id="ARBA00035839"/>
    </source>
</evidence>
<evidence type="ECO:0000256" key="6">
    <source>
        <dbReference type="ARBA" id="ARBA00022599"/>
    </source>
</evidence>
<keyword evidence="16" id="KW-0325">Glycoprotein</keyword>
<evidence type="ECO:0000256" key="19">
    <source>
        <dbReference type="ARBA" id="ARBA00023303"/>
    </source>
</evidence>
<keyword evidence="20" id="KW-0968">Cytoplasmic vesicle</keyword>
<keyword evidence="19" id="KW-0407">Ion channel</keyword>
<dbReference type="GO" id="GO:0098700">
    <property type="term" value="P:neurotransmitter loading into synaptic vesicle"/>
    <property type="evidence" value="ECO:0007669"/>
    <property type="project" value="TreeGrafter"/>
</dbReference>
<evidence type="ECO:0000313" key="30">
    <source>
        <dbReference type="Proteomes" id="UP000694427"/>
    </source>
</evidence>
<comment type="subcellular location">
    <subcellularLocation>
        <location evidence="2">Cell membrane</location>
        <topology evidence="2">Multi-pass membrane protein</topology>
    </subcellularLocation>
    <subcellularLocation>
        <location evidence="1">Cytoplasmic vesicle</location>
        <location evidence="1">Secretory vesicle</location>
        <location evidence="1">Synaptic vesicle membrane</location>
    </subcellularLocation>
    <subcellularLocation>
        <location evidence="22">Synapse</location>
        <location evidence="22">Synaptosome</location>
    </subcellularLocation>
</comment>
<feature type="transmembrane region" description="Helical" evidence="27">
    <location>
        <begin position="347"/>
        <end position="365"/>
    </location>
</feature>
<keyword evidence="7 27" id="KW-0812">Transmembrane</keyword>
<keyword evidence="12" id="KW-0915">Sodium</keyword>
<dbReference type="GO" id="GO:0007600">
    <property type="term" value="P:sensory perception"/>
    <property type="evidence" value="ECO:0007669"/>
    <property type="project" value="UniProtKB-ARBA"/>
</dbReference>
<dbReference type="GO" id="GO:0005886">
    <property type="term" value="C:plasma membrane"/>
    <property type="evidence" value="ECO:0007669"/>
    <property type="project" value="UniProtKB-SubCell"/>
</dbReference>
<evidence type="ECO:0000256" key="22">
    <source>
        <dbReference type="ARBA" id="ARBA00034102"/>
    </source>
</evidence>
<comment type="catalytic activity">
    <reaction evidence="23">
        <text>3 Na(+)(out) + phosphate(out) = 3 Na(+)(in) + phosphate(in)</text>
        <dbReference type="Rhea" id="RHEA:71255"/>
        <dbReference type="ChEBI" id="CHEBI:29101"/>
        <dbReference type="ChEBI" id="CHEBI:43474"/>
    </reaction>
</comment>
<dbReference type="GO" id="GO:0006817">
    <property type="term" value="P:phosphate ion transport"/>
    <property type="evidence" value="ECO:0007669"/>
    <property type="project" value="UniProtKB-KW"/>
</dbReference>
<evidence type="ECO:0000256" key="10">
    <source>
        <dbReference type="ARBA" id="ARBA00022989"/>
    </source>
</evidence>
<feature type="compositionally biased region" description="Polar residues" evidence="26">
    <location>
        <begin position="536"/>
        <end position="550"/>
    </location>
</feature>
<dbReference type="GO" id="GO:0015293">
    <property type="term" value="F:symporter activity"/>
    <property type="evidence" value="ECO:0007669"/>
    <property type="project" value="UniProtKB-KW"/>
</dbReference>
<evidence type="ECO:0000256" key="14">
    <source>
        <dbReference type="ARBA" id="ARBA00023136"/>
    </source>
</evidence>
<dbReference type="Proteomes" id="UP000694427">
    <property type="component" value="Unplaced"/>
</dbReference>
<keyword evidence="14 27" id="KW-0472">Membrane</keyword>
<dbReference type="GO" id="GO:0034707">
    <property type="term" value="C:chloride channel complex"/>
    <property type="evidence" value="ECO:0007669"/>
    <property type="project" value="UniProtKB-KW"/>
</dbReference>
<keyword evidence="3" id="KW-0813">Transport</keyword>
<dbReference type="GO" id="GO:0035249">
    <property type="term" value="P:synaptic transmission, glutamatergic"/>
    <property type="evidence" value="ECO:0007669"/>
    <property type="project" value="TreeGrafter"/>
</dbReference>
<evidence type="ECO:0000256" key="17">
    <source>
        <dbReference type="ARBA" id="ARBA00023201"/>
    </source>
</evidence>
<dbReference type="Pfam" id="PF07690">
    <property type="entry name" value="MFS_1"/>
    <property type="match status" value="1"/>
</dbReference>
<dbReference type="GO" id="GO:0030672">
    <property type="term" value="C:synaptic vesicle membrane"/>
    <property type="evidence" value="ECO:0007669"/>
    <property type="project" value="UniProtKB-SubCell"/>
</dbReference>
<comment type="similarity">
    <text evidence="25">Belongs to the major facilitator superfamily. Sodium/anion cotransporter family. VGLUT subfamily.</text>
</comment>
<keyword evidence="18" id="KW-0868">Chloride</keyword>
<dbReference type="CDD" id="cd17382">
    <property type="entry name" value="MFS_SLC17A6_7_8_VGluT"/>
    <property type="match status" value="1"/>
</dbReference>
<proteinExistence type="inferred from homology"/>
<keyword evidence="4" id="KW-1003">Cell membrane</keyword>
<comment type="catalytic activity">
    <reaction evidence="21">
        <text>chloride(in) = chloride(out)</text>
        <dbReference type="Rhea" id="RHEA:29823"/>
        <dbReference type="ChEBI" id="CHEBI:17996"/>
    </reaction>
</comment>
<dbReference type="PANTHER" id="PTHR11662:SF207">
    <property type="entry name" value="VESICULAR GLUTAMATE TRANSPORTER 3"/>
    <property type="match status" value="1"/>
</dbReference>
<reference evidence="29" key="1">
    <citation type="submission" date="2025-08" db="UniProtKB">
        <authorList>
            <consortium name="Ensembl"/>
        </authorList>
    </citation>
    <scope>IDENTIFICATION</scope>
</reference>
<dbReference type="InterPro" id="IPR020846">
    <property type="entry name" value="MFS_dom"/>
</dbReference>
<feature type="transmembrane region" description="Helical" evidence="27">
    <location>
        <begin position="218"/>
        <end position="239"/>
    </location>
</feature>
<feature type="transmembrane region" description="Helical" evidence="27">
    <location>
        <begin position="245"/>
        <end position="264"/>
    </location>
</feature>
<feature type="transmembrane region" description="Helical" evidence="27">
    <location>
        <begin position="478"/>
        <end position="497"/>
    </location>
</feature>
<evidence type="ECO:0000256" key="21">
    <source>
        <dbReference type="ARBA" id="ARBA00024167"/>
    </source>
</evidence>
<name>A0A8C1MQU6_CYPCA</name>
<keyword evidence="15" id="KW-0869">Chloride channel</keyword>
<keyword evidence="30" id="KW-1185">Reference proteome</keyword>
<dbReference type="PANTHER" id="PTHR11662">
    <property type="entry name" value="SOLUTE CARRIER FAMILY 17"/>
    <property type="match status" value="1"/>
</dbReference>
<dbReference type="InterPro" id="IPR050382">
    <property type="entry name" value="MFS_Na/Anion_cotransporter"/>
</dbReference>
<evidence type="ECO:0000256" key="3">
    <source>
        <dbReference type="ARBA" id="ARBA00022448"/>
    </source>
</evidence>
<dbReference type="GO" id="GO:0043005">
    <property type="term" value="C:neuron projection"/>
    <property type="evidence" value="ECO:0007669"/>
    <property type="project" value="UniProtKB-KW"/>
</dbReference>
<keyword evidence="17" id="KW-0739">Sodium transport</keyword>
<keyword evidence="8" id="KW-0532">Neurotransmitter transport</keyword>
<dbReference type="FunFam" id="1.20.1250.20:FF:000005">
    <property type="entry name" value="vesicular glutamate transporter 2 isoform X1"/>
    <property type="match status" value="1"/>
</dbReference>
<evidence type="ECO:0000256" key="11">
    <source>
        <dbReference type="ARBA" id="ARBA00023018"/>
    </source>
</evidence>
<dbReference type="GO" id="GO:0060076">
    <property type="term" value="C:excitatory synapse"/>
    <property type="evidence" value="ECO:0007669"/>
    <property type="project" value="TreeGrafter"/>
</dbReference>
<feature type="region of interest" description="Disordered" evidence="26">
    <location>
        <begin position="523"/>
        <end position="583"/>
    </location>
</feature>
<keyword evidence="6" id="KW-0771">Synaptosome</keyword>
<feature type="compositionally biased region" description="Basic and acidic residues" evidence="26">
    <location>
        <begin position="566"/>
        <end position="576"/>
    </location>
</feature>
<accession>A0A8C1MQU6</accession>
<dbReference type="GO" id="GO:0006814">
    <property type="term" value="P:sodium ion transport"/>
    <property type="evidence" value="ECO:0007669"/>
    <property type="project" value="UniProtKB-KW"/>
</dbReference>
<dbReference type="SUPFAM" id="SSF103473">
    <property type="entry name" value="MFS general substrate transporter"/>
    <property type="match status" value="1"/>
</dbReference>
<dbReference type="GO" id="GO:0005326">
    <property type="term" value="F:neurotransmitter transmembrane transporter activity"/>
    <property type="evidence" value="ECO:0007669"/>
    <property type="project" value="TreeGrafter"/>
</dbReference>
<evidence type="ECO:0000256" key="8">
    <source>
        <dbReference type="ARBA" id="ARBA00022775"/>
    </source>
</evidence>
<evidence type="ECO:0000256" key="2">
    <source>
        <dbReference type="ARBA" id="ARBA00004651"/>
    </source>
</evidence>
<evidence type="ECO:0000256" key="16">
    <source>
        <dbReference type="ARBA" id="ARBA00023180"/>
    </source>
</evidence>
<evidence type="ECO:0000313" key="29">
    <source>
        <dbReference type="Ensembl" id="ENSCCRP00010079575.1"/>
    </source>
</evidence>
<feature type="transmembrane region" description="Helical" evidence="27">
    <location>
        <begin position="311"/>
        <end position="335"/>
    </location>
</feature>
<reference evidence="29" key="2">
    <citation type="submission" date="2025-09" db="UniProtKB">
        <authorList>
            <consortium name="Ensembl"/>
        </authorList>
    </citation>
    <scope>IDENTIFICATION</scope>
</reference>
<keyword evidence="11" id="KW-0770">Synapse</keyword>
<dbReference type="Gene3D" id="1.20.1250.20">
    <property type="entry name" value="MFS general substrate transporter like domains"/>
    <property type="match status" value="2"/>
</dbReference>
<dbReference type="FunFam" id="1.20.1250.20:FF:000004">
    <property type="entry name" value="vesicular glutamate transporter 2 isoform X1"/>
    <property type="match status" value="1"/>
</dbReference>
<dbReference type="InterPro" id="IPR011701">
    <property type="entry name" value="MFS"/>
</dbReference>
<evidence type="ECO:0000256" key="15">
    <source>
        <dbReference type="ARBA" id="ARBA00023173"/>
    </source>
</evidence>
<keyword evidence="5" id="KW-0592">Phosphate transport</keyword>
<feature type="transmembrane region" description="Helical" evidence="27">
    <location>
        <begin position="149"/>
        <end position="168"/>
    </location>
</feature>
<feature type="transmembrane region" description="Helical" evidence="27">
    <location>
        <begin position="386"/>
        <end position="404"/>
    </location>
</feature>
<comment type="catalytic activity">
    <reaction evidence="24">
        <text>L-glutamate(out) = L-glutamate(in)</text>
        <dbReference type="Rhea" id="RHEA:66336"/>
        <dbReference type="ChEBI" id="CHEBI:29985"/>
    </reaction>
</comment>
<keyword evidence="9" id="KW-0769">Symport</keyword>
<feature type="transmembrane region" description="Helical" evidence="27">
    <location>
        <begin position="443"/>
        <end position="466"/>
    </location>
</feature>
<keyword evidence="13" id="KW-0406">Ion transport</keyword>
<evidence type="ECO:0000256" key="9">
    <source>
        <dbReference type="ARBA" id="ARBA00022847"/>
    </source>
</evidence>
<evidence type="ECO:0000256" key="26">
    <source>
        <dbReference type="SAM" id="MobiDB-lite"/>
    </source>
</evidence>
<evidence type="ECO:0000256" key="27">
    <source>
        <dbReference type="SAM" id="Phobius"/>
    </source>
</evidence>
<evidence type="ECO:0000259" key="28">
    <source>
        <dbReference type="PROSITE" id="PS50850"/>
    </source>
</evidence>
<evidence type="ECO:0000256" key="1">
    <source>
        <dbReference type="ARBA" id="ARBA00004432"/>
    </source>
</evidence>
<organism evidence="29 30">
    <name type="scientific">Cyprinus carpio</name>
    <name type="common">Common carp</name>
    <dbReference type="NCBI Taxonomy" id="7962"/>
    <lineage>
        <taxon>Eukaryota</taxon>
        <taxon>Metazoa</taxon>
        <taxon>Chordata</taxon>
        <taxon>Craniata</taxon>
        <taxon>Vertebrata</taxon>
        <taxon>Euteleostomi</taxon>
        <taxon>Actinopterygii</taxon>
        <taxon>Neopterygii</taxon>
        <taxon>Teleostei</taxon>
        <taxon>Ostariophysi</taxon>
        <taxon>Cypriniformes</taxon>
        <taxon>Cyprinidae</taxon>
        <taxon>Cyprininae</taxon>
        <taxon>Cyprinus</taxon>
    </lineage>
</organism>
<feature type="transmembrane region" description="Helical" evidence="27">
    <location>
        <begin position="410"/>
        <end position="431"/>
    </location>
</feature>
<dbReference type="Ensembl" id="ENSCCRT00010088268.1">
    <property type="protein sequence ID" value="ENSCCRP00010079575.1"/>
    <property type="gene ID" value="ENSCCRG00010034724.1"/>
</dbReference>
<keyword evidence="10 27" id="KW-1133">Transmembrane helix</keyword>
<dbReference type="GO" id="GO:0050803">
    <property type="term" value="P:regulation of synapse structure or activity"/>
    <property type="evidence" value="ECO:0007669"/>
    <property type="project" value="TreeGrafter"/>
</dbReference>
<dbReference type="AlphaFoldDB" id="A0A8C1MQU6"/>
<dbReference type="PROSITE" id="PS50850">
    <property type="entry name" value="MFS"/>
    <property type="match status" value="1"/>
</dbReference>
<evidence type="ECO:0000256" key="24">
    <source>
        <dbReference type="ARBA" id="ARBA00036683"/>
    </source>
</evidence>
<evidence type="ECO:0000256" key="4">
    <source>
        <dbReference type="ARBA" id="ARBA00022475"/>
    </source>
</evidence>
<feature type="domain" description="Major facilitator superfamily (MFS) profile" evidence="28">
    <location>
        <begin position="69"/>
        <end position="501"/>
    </location>
</feature>
<sequence length="583" mass="64298">MIPLDPPFTNLQYTAFSELLPLYVGELRCAFQNRQMKDNIELTEDGRPVAAPNRSPPIFDCGCFGLPKRYIIAILSGLGFCISFGIRCNLGVAIVEMVNNNTVYINGTAVMQPAQFNWDPETVGLIHGSFFWGYIVTQIPGGFISNKLAANRVFGAAIFLTSVLNMFIPSAARVHYGCVMFVRILQGLVEGVTYPACHGMWSKWAPPLERSRLATTSFCGSYAGAVIAMPLAGILVQYVGWPSVFYIYGVFGIIWYSFWLLLAYDSPAIHPTISEEERTYIETSIGEGASLMSATEKFKTPWREFFTSMPVYAIIVANFCRSWTFYLLLISQPAYFEEVFGFPISKVGILSAVPHMVMTIIVPIGGQLADFLRSRKILSTTTVRKIMNCGGFGMEATLLLVVGYSHTRAVAISFLILAVGFSGFAISGFNVNHLDIAPRYASILMGISNGVGTLSGMVCPLIVGALTKHKTRLEWQHVFVIASMVHYTGVIFFAIFASGEKQDWADPENTSDDKCGIIGEDELADETEPSCDSALATKQKTYGTTESSAGRKQGWKKKRGVTMQADEDHGSNHYENGEYQNEY</sequence>
<evidence type="ECO:0000256" key="25">
    <source>
        <dbReference type="ARBA" id="ARBA00038044"/>
    </source>
</evidence>
<dbReference type="GO" id="GO:0005313">
    <property type="term" value="F:L-glutamate transmembrane transporter activity"/>
    <property type="evidence" value="ECO:0007669"/>
    <property type="project" value="TreeGrafter"/>
</dbReference>
<dbReference type="InterPro" id="IPR036259">
    <property type="entry name" value="MFS_trans_sf"/>
</dbReference>
<evidence type="ECO:0000256" key="12">
    <source>
        <dbReference type="ARBA" id="ARBA00023053"/>
    </source>
</evidence>
<evidence type="ECO:0000256" key="18">
    <source>
        <dbReference type="ARBA" id="ARBA00023214"/>
    </source>
</evidence>
<dbReference type="GO" id="GO:0005254">
    <property type="term" value="F:chloride channel activity"/>
    <property type="evidence" value="ECO:0007669"/>
    <property type="project" value="UniProtKB-KW"/>
</dbReference>
<evidence type="ECO:0000256" key="7">
    <source>
        <dbReference type="ARBA" id="ARBA00022692"/>
    </source>
</evidence>
<evidence type="ECO:0000256" key="5">
    <source>
        <dbReference type="ARBA" id="ARBA00022592"/>
    </source>
</evidence>
<evidence type="ECO:0000256" key="13">
    <source>
        <dbReference type="ARBA" id="ARBA00023065"/>
    </source>
</evidence>
<protein>
    <submittedName>
        <fullName evidence="29">Solute carrier family 17 member 8</fullName>
    </submittedName>
</protein>
<evidence type="ECO:0000256" key="20">
    <source>
        <dbReference type="ARBA" id="ARBA00023329"/>
    </source>
</evidence>